<name>A0A0G1RKM2_UNCKA</name>
<organism evidence="1 2">
    <name type="scientific">candidate division WWE3 bacterium GW2011_GWB1_47_11</name>
    <dbReference type="NCBI Taxonomy" id="1619117"/>
    <lineage>
        <taxon>Bacteria</taxon>
        <taxon>Katanobacteria</taxon>
    </lineage>
</organism>
<reference evidence="1 2" key="1">
    <citation type="journal article" date="2015" name="Nature">
        <title>rRNA introns, odd ribosomes, and small enigmatic genomes across a large radiation of phyla.</title>
        <authorList>
            <person name="Brown C.T."/>
            <person name="Hug L.A."/>
            <person name="Thomas B.C."/>
            <person name="Sharon I."/>
            <person name="Castelle C.J."/>
            <person name="Singh A."/>
            <person name="Wilkins M.J."/>
            <person name="Williams K.H."/>
            <person name="Banfield J.F."/>
        </authorList>
    </citation>
    <scope>NUCLEOTIDE SEQUENCE [LARGE SCALE GENOMIC DNA]</scope>
</reference>
<protein>
    <submittedName>
        <fullName evidence="1">Uncharacterized protein</fullName>
    </submittedName>
</protein>
<dbReference type="Proteomes" id="UP000034684">
    <property type="component" value="Unassembled WGS sequence"/>
</dbReference>
<sequence length="33" mass="3439">MIIFCLGLAPSETVERRSPDAESAFALSAVADA</sequence>
<evidence type="ECO:0000313" key="1">
    <source>
        <dbReference type="EMBL" id="KKU57869.1"/>
    </source>
</evidence>
<dbReference type="EMBL" id="LCNN01000004">
    <property type="protein sequence ID" value="KKU57869.1"/>
    <property type="molecule type" value="Genomic_DNA"/>
</dbReference>
<evidence type="ECO:0000313" key="2">
    <source>
        <dbReference type="Proteomes" id="UP000034684"/>
    </source>
</evidence>
<accession>A0A0G1RKM2</accession>
<dbReference type="AlphaFoldDB" id="A0A0G1RKM2"/>
<comment type="caution">
    <text evidence="1">The sequence shown here is derived from an EMBL/GenBank/DDBJ whole genome shotgun (WGS) entry which is preliminary data.</text>
</comment>
<gene>
    <name evidence="1" type="ORF">UX79_C0004G0025</name>
</gene>
<proteinExistence type="predicted"/>